<reference evidence="3" key="1">
    <citation type="submission" date="2022-11" db="EMBL/GenBank/DDBJ databases">
        <authorList>
            <person name="Kikuchi T."/>
        </authorList>
    </citation>
    <scope>NUCLEOTIDE SEQUENCE</scope>
    <source>
        <strain evidence="3">PS1010</strain>
    </source>
</reference>
<sequence length="197" mass="23329">MFNKTIFLLFLLIISFDFTDSRKYTLTRPDYMKDSCGIFGKLKARLCTPNIIENMWLNFKYLFATEAAKDLKFEDLKTVCQENIDCMNRTDCYKEFHLYDTLDDCVNSRFFTGPYASCKTELYRKNKKEPQNVPKCLATYLDSMNATDCETLKSNAACVLPEIKKYCDPRILKLFEQNHDYRMYNRRCDGRLKVKDE</sequence>
<dbReference type="PANTHER" id="PTHR37429:SF3">
    <property type="entry name" value="DUF19 DOMAIN-CONTAINING PROTEIN"/>
    <property type="match status" value="1"/>
</dbReference>
<name>A0A9P1IXA7_9PELO</name>
<evidence type="ECO:0000256" key="1">
    <source>
        <dbReference type="SAM" id="SignalP"/>
    </source>
</evidence>
<organism evidence="3 4">
    <name type="scientific">Caenorhabditis angaria</name>
    <dbReference type="NCBI Taxonomy" id="860376"/>
    <lineage>
        <taxon>Eukaryota</taxon>
        <taxon>Metazoa</taxon>
        <taxon>Ecdysozoa</taxon>
        <taxon>Nematoda</taxon>
        <taxon>Chromadorea</taxon>
        <taxon>Rhabditida</taxon>
        <taxon>Rhabditina</taxon>
        <taxon>Rhabditomorpha</taxon>
        <taxon>Rhabditoidea</taxon>
        <taxon>Rhabditidae</taxon>
        <taxon>Peloderinae</taxon>
        <taxon>Caenorhabditis</taxon>
    </lineage>
</organism>
<accession>A0A9P1IXA7</accession>
<evidence type="ECO:0000313" key="3">
    <source>
        <dbReference type="EMBL" id="CAI5452734.1"/>
    </source>
</evidence>
<feature type="domain" description="T20D4.11-like" evidence="2">
    <location>
        <begin position="66"/>
        <end position="183"/>
    </location>
</feature>
<protein>
    <recommendedName>
        <fullName evidence="2">T20D4.11-like domain-containing protein</fullName>
    </recommendedName>
</protein>
<proteinExistence type="predicted"/>
<evidence type="ECO:0000259" key="2">
    <source>
        <dbReference type="Pfam" id="PF01579"/>
    </source>
</evidence>
<feature type="chain" id="PRO_5040505215" description="T20D4.11-like domain-containing protein" evidence="1">
    <location>
        <begin position="22"/>
        <end position="197"/>
    </location>
</feature>
<keyword evidence="4" id="KW-1185">Reference proteome</keyword>
<comment type="caution">
    <text evidence="3">The sequence shown here is derived from an EMBL/GenBank/DDBJ whole genome shotgun (WGS) entry which is preliminary data.</text>
</comment>
<dbReference type="EMBL" id="CANHGI010000005">
    <property type="protein sequence ID" value="CAI5452734.1"/>
    <property type="molecule type" value="Genomic_DNA"/>
</dbReference>
<feature type="signal peptide" evidence="1">
    <location>
        <begin position="1"/>
        <end position="21"/>
    </location>
</feature>
<dbReference type="Pfam" id="PF01579">
    <property type="entry name" value="DUF19"/>
    <property type="match status" value="1"/>
</dbReference>
<keyword evidence="1" id="KW-0732">Signal</keyword>
<gene>
    <name evidence="3" type="ORF">CAMP_LOCUS15371</name>
</gene>
<dbReference type="Proteomes" id="UP001152747">
    <property type="component" value="Unassembled WGS sequence"/>
</dbReference>
<dbReference type="InterPro" id="IPR002542">
    <property type="entry name" value="T20D4.11-like_dom"/>
</dbReference>
<evidence type="ECO:0000313" key="4">
    <source>
        <dbReference type="Proteomes" id="UP001152747"/>
    </source>
</evidence>
<dbReference type="AlphaFoldDB" id="A0A9P1IXA7"/>
<dbReference type="PANTHER" id="PTHR37429">
    <property type="entry name" value="PROTEIN CBG19148-RELATED"/>
    <property type="match status" value="1"/>
</dbReference>
<dbReference type="OrthoDB" id="5837320at2759"/>